<evidence type="ECO:0000313" key="2">
    <source>
        <dbReference type="Proteomes" id="UP000215914"/>
    </source>
</evidence>
<dbReference type="AlphaFoldDB" id="A0A9K3P1Y7"/>
<gene>
    <name evidence="1" type="ORF">HanXRQr2_Chr01g0008831</name>
</gene>
<comment type="caution">
    <text evidence="1">The sequence shown here is derived from an EMBL/GenBank/DDBJ whole genome shotgun (WGS) entry which is preliminary data.</text>
</comment>
<protein>
    <submittedName>
        <fullName evidence="1">Uncharacterized protein</fullName>
    </submittedName>
</protein>
<accession>A0A9K3P1Y7</accession>
<dbReference type="Gramene" id="mRNA:HanXRQr2_Chr01g0008831">
    <property type="protein sequence ID" value="mRNA:HanXRQr2_Chr01g0008831"/>
    <property type="gene ID" value="HanXRQr2_Chr01g0008831"/>
</dbReference>
<reference evidence="1" key="1">
    <citation type="journal article" date="2017" name="Nature">
        <title>The sunflower genome provides insights into oil metabolism, flowering and Asterid evolution.</title>
        <authorList>
            <person name="Badouin H."/>
            <person name="Gouzy J."/>
            <person name="Grassa C.J."/>
            <person name="Murat F."/>
            <person name="Staton S.E."/>
            <person name="Cottret L."/>
            <person name="Lelandais-Briere C."/>
            <person name="Owens G.L."/>
            <person name="Carrere S."/>
            <person name="Mayjonade B."/>
            <person name="Legrand L."/>
            <person name="Gill N."/>
            <person name="Kane N.C."/>
            <person name="Bowers J.E."/>
            <person name="Hubner S."/>
            <person name="Bellec A."/>
            <person name="Berard A."/>
            <person name="Berges H."/>
            <person name="Blanchet N."/>
            <person name="Boniface M.C."/>
            <person name="Brunel D."/>
            <person name="Catrice O."/>
            <person name="Chaidir N."/>
            <person name="Claudel C."/>
            <person name="Donnadieu C."/>
            <person name="Faraut T."/>
            <person name="Fievet G."/>
            <person name="Helmstetter N."/>
            <person name="King M."/>
            <person name="Knapp S.J."/>
            <person name="Lai Z."/>
            <person name="Le Paslier M.C."/>
            <person name="Lippi Y."/>
            <person name="Lorenzon L."/>
            <person name="Mandel J.R."/>
            <person name="Marage G."/>
            <person name="Marchand G."/>
            <person name="Marquand E."/>
            <person name="Bret-Mestries E."/>
            <person name="Morien E."/>
            <person name="Nambeesan S."/>
            <person name="Nguyen T."/>
            <person name="Pegot-Espagnet P."/>
            <person name="Pouilly N."/>
            <person name="Raftis F."/>
            <person name="Sallet E."/>
            <person name="Schiex T."/>
            <person name="Thomas J."/>
            <person name="Vandecasteele C."/>
            <person name="Vares D."/>
            <person name="Vear F."/>
            <person name="Vautrin S."/>
            <person name="Crespi M."/>
            <person name="Mangin B."/>
            <person name="Burke J.M."/>
            <person name="Salse J."/>
            <person name="Munos S."/>
            <person name="Vincourt P."/>
            <person name="Rieseberg L.H."/>
            <person name="Langlade N.B."/>
        </authorList>
    </citation>
    <scope>NUCLEOTIDE SEQUENCE</scope>
    <source>
        <tissue evidence="1">Leaves</tissue>
    </source>
</reference>
<dbReference type="Proteomes" id="UP000215914">
    <property type="component" value="Unassembled WGS sequence"/>
</dbReference>
<dbReference type="EMBL" id="MNCJ02000316">
    <property type="protein sequence ID" value="KAF5821016.1"/>
    <property type="molecule type" value="Genomic_DNA"/>
</dbReference>
<keyword evidence="2" id="KW-1185">Reference proteome</keyword>
<sequence>MNKHITYKRGRKLYLPRIQITLSFSLTLISSHSKTHFIYMSSRDQLPFRPFYH</sequence>
<name>A0A9K3P1Y7_HELAN</name>
<organism evidence="1 2">
    <name type="scientific">Helianthus annuus</name>
    <name type="common">Common sunflower</name>
    <dbReference type="NCBI Taxonomy" id="4232"/>
    <lineage>
        <taxon>Eukaryota</taxon>
        <taxon>Viridiplantae</taxon>
        <taxon>Streptophyta</taxon>
        <taxon>Embryophyta</taxon>
        <taxon>Tracheophyta</taxon>
        <taxon>Spermatophyta</taxon>
        <taxon>Magnoliopsida</taxon>
        <taxon>eudicotyledons</taxon>
        <taxon>Gunneridae</taxon>
        <taxon>Pentapetalae</taxon>
        <taxon>asterids</taxon>
        <taxon>campanulids</taxon>
        <taxon>Asterales</taxon>
        <taxon>Asteraceae</taxon>
        <taxon>Asteroideae</taxon>
        <taxon>Heliantheae alliance</taxon>
        <taxon>Heliantheae</taxon>
        <taxon>Helianthus</taxon>
    </lineage>
</organism>
<reference evidence="1" key="2">
    <citation type="submission" date="2020-06" db="EMBL/GenBank/DDBJ databases">
        <title>Helianthus annuus Genome sequencing and assembly Release 2.</title>
        <authorList>
            <person name="Gouzy J."/>
            <person name="Langlade N."/>
            <person name="Munos S."/>
        </authorList>
    </citation>
    <scope>NUCLEOTIDE SEQUENCE</scope>
    <source>
        <tissue evidence="1">Leaves</tissue>
    </source>
</reference>
<evidence type="ECO:0000313" key="1">
    <source>
        <dbReference type="EMBL" id="KAF5821016.1"/>
    </source>
</evidence>
<proteinExistence type="predicted"/>